<dbReference type="PANTHER" id="PTHR19328:SF53">
    <property type="entry name" value="MEMBRANE PROTEIN"/>
    <property type="match status" value="1"/>
</dbReference>
<proteinExistence type="predicted"/>
<organism evidence="2 3">
    <name type="scientific">Fodinibius sediminis</name>
    <dbReference type="NCBI Taxonomy" id="1214077"/>
    <lineage>
        <taxon>Bacteria</taxon>
        <taxon>Pseudomonadati</taxon>
        <taxon>Balneolota</taxon>
        <taxon>Balneolia</taxon>
        <taxon>Balneolales</taxon>
        <taxon>Balneolaceae</taxon>
        <taxon>Fodinibius</taxon>
    </lineage>
</organism>
<dbReference type="Proteomes" id="UP000317593">
    <property type="component" value="Unassembled WGS sequence"/>
</dbReference>
<dbReference type="AlphaFoldDB" id="A0A521DBE5"/>
<reference evidence="2 3" key="1">
    <citation type="submission" date="2017-05" db="EMBL/GenBank/DDBJ databases">
        <authorList>
            <person name="Varghese N."/>
            <person name="Submissions S."/>
        </authorList>
    </citation>
    <scope>NUCLEOTIDE SEQUENCE [LARGE SCALE GENOMIC DNA]</scope>
    <source>
        <strain evidence="2 3">DSM 21194</strain>
    </source>
</reference>
<dbReference type="PANTHER" id="PTHR19328">
    <property type="entry name" value="HEDGEHOG-INTERACTING PROTEIN"/>
    <property type="match status" value="1"/>
</dbReference>
<name>A0A521DBE5_9BACT</name>
<keyword evidence="3" id="KW-1185">Reference proteome</keyword>
<dbReference type="InterPro" id="IPR011042">
    <property type="entry name" value="6-blade_b-propeller_TolB-like"/>
</dbReference>
<dbReference type="InterPro" id="IPR011041">
    <property type="entry name" value="Quinoprot_gluc/sorb_DH_b-prop"/>
</dbReference>
<dbReference type="Gene3D" id="2.120.10.30">
    <property type="entry name" value="TolB, C-terminal domain"/>
    <property type="match status" value="1"/>
</dbReference>
<feature type="domain" description="Pyrroloquinoline quinone-dependent pyranose dehydrogenase beta-propeller" evidence="1">
    <location>
        <begin position="69"/>
        <end position="457"/>
    </location>
</feature>
<dbReference type="Pfam" id="PF22807">
    <property type="entry name" value="TrAA12"/>
    <property type="match status" value="1"/>
</dbReference>
<dbReference type="SUPFAM" id="SSF50952">
    <property type="entry name" value="Soluble quinoprotein glucose dehydrogenase"/>
    <property type="match status" value="1"/>
</dbReference>
<dbReference type="EMBL" id="FXTH01000009">
    <property type="protein sequence ID" value="SMO69074.1"/>
    <property type="molecule type" value="Genomic_DNA"/>
</dbReference>
<evidence type="ECO:0000259" key="1">
    <source>
        <dbReference type="Pfam" id="PF22807"/>
    </source>
</evidence>
<evidence type="ECO:0000313" key="3">
    <source>
        <dbReference type="Proteomes" id="UP000317593"/>
    </source>
</evidence>
<protein>
    <submittedName>
        <fullName evidence="2">Glucose/arabinose dehydrogenase, beta-propeller fold</fullName>
    </submittedName>
</protein>
<accession>A0A521DBE5</accession>
<gene>
    <name evidence="2" type="ORF">SAMN06265218_109146</name>
</gene>
<evidence type="ECO:0000313" key="2">
    <source>
        <dbReference type="EMBL" id="SMO69074.1"/>
    </source>
</evidence>
<sequence>MNTMDIKNSSSPHTGNNFSRSFTRASRLLPILSVFVTLLIAGCSEPVVDSDSEESPKIECVPGNGGITLPEGFCASLVVDSLGPARHIAVASNGDLYVKTRSEEGGIAALRDTTGDFRADVIERFSDRTPVGSGILWETGMAIHDGYLWASNTGSVYRWPMPEDGRLVPVGDPEIVVTGFPEQRSHDSKSIAFDDSGYLYVNVGAPSNACQEEPRTPGSPGQDPCPQLERQAGIWRFPADSLGQMQQEGTHYATGIRNVVGLDWHTETGVLYAMQHGRDQLNQLWPDLYTQEENAELPAEELLRLPEGANAGWPYCYYDGQQAKKVLSPEYGGDGQEVGRCAEYLDPVAAFPGHWAPNALLFYTGDHFPERYRGGVFIAFHGSWNRAPLPQQGYKVTFTPFEDGAPAGDYETFADGFAGADSISAPSEAAYRPMGLALGPDGALYISDSQKGRIWRVVYTGKKDKQETVER</sequence>
<dbReference type="InterPro" id="IPR054539">
    <property type="entry name" value="Beta-prop_PDH"/>
</dbReference>